<evidence type="ECO:0000313" key="4">
    <source>
        <dbReference type="Proteomes" id="UP000019426"/>
    </source>
</evidence>
<sequence>MIIAFFLLNGYNIIEVIVNIKKCLGGAKMDDFSIVEKLKDKTNISYEEAKEALEKSNWDILDAMVFLEEKKKIEAPSVSVYFTNNSNISEEKNHDDEKIEESNIKRRSNGIFEFICDVIDKCNNTFLVIKKREKLILKLPMTAIILLMLFSFGTLVILYIVALFFEIDFSIASKDVKTDKVNNVFNEISKYAKEIKNLLKKGKKND</sequence>
<dbReference type="EMBL" id="HG917869">
    <property type="protein sequence ID" value="CDM70262.1"/>
    <property type="molecule type" value="Genomic_DNA"/>
</dbReference>
<dbReference type="HOGENOM" id="CLU_115782_1_0_9"/>
<keyword evidence="1" id="KW-0472">Membrane</keyword>
<reference evidence="3 4" key="1">
    <citation type="submission" date="2013-11" db="EMBL/GenBank/DDBJ databases">
        <title>Complete genome sequence of Clostridum sp. M2/40.</title>
        <authorList>
            <person name="Wibberg D."/>
            <person name="Puehler A."/>
            <person name="Schlueter A."/>
        </authorList>
    </citation>
    <scope>NUCLEOTIDE SEQUENCE [LARGE SCALE GENOMIC DNA]</scope>
    <source>
        <strain evidence="4">M2/40</strain>
    </source>
</reference>
<evidence type="ECO:0000259" key="2">
    <source>
        <dbReference type="Pfam" id="PF14242"/>
    </source>
</evidence>
<keyword evidence="1" id="KW-0812">Transmembrane</keyword>
<dbReference type="eggNOG" id="COG1308">
    <property type="taxonomic scope" value="Bacteria"/>
</dbReference>
<dbReference type="AlphaFoldDB" id="W6S778"/>
<dbReference type="STRING" id="1216932.CM240_3145"/>
<evidence type="ECO:0000313" key="3">
    <source>
        <dbReference type="EMBL" id="CDM70262.1"/>
    </source>
</evidence>
<proteinExistence type="predicted"/>
<keyword evidence="1" id="KW-1133">Transmembrane helix</keyword>
<dbReference type="Pfam" id="PF14242">
    <property type="entry name" value="DUF4342"/>
    <property type="match status" value="1"/>
</dbReference>
<feature type="transmembrane region" description="Helical" evidence="1">
    <location>
        <begin position="139"/>
        <end position="165"/>
    </location>
</feature>
<dbReference type="InterPro" id="IPR025642">
    <property type="entry name" value="DUF4342"/>
</dbReference>
<dbReference type="CDD" id="cd14360">
    <property type="entry name" value="UBA_NAC_like_bac"/>
    <property type="match status" value="1"/>
</dbReference>
<evidence type="ECO:0000256" key="1">
    <source>
        <dbReference type="SAM" id="Phobius"/>
    </source>
</evidence>
<organism evidence="3 4">
    <name type="scientific">Clostridium bornimense</name>
    <dbReference type="NCBI Taxonomy" id="1216932"/>
    <lineage>
        <taxon>Bacteria</taxon>
        <taxon>Bacillati</taxon>
        <taxon>Bacillota</taxon>
        <taxon>Clostridia</taxon>
        <taxon>Eubacteriales</taxon>
        <taxon>Clostridiaceae</taxon>
        <taxon>Clostridium</taxon>
    </lineage>
</organism>
<protein>
    <recommendedName>
        <fullName evidence="2">DUF4342 domain-containing protein</fullName>
    </recommendedName>
</protein>
<dbReference type="KEGG" id="clt:CM240_3145"/>
<dbReference type="Proteomes" id="UP000019426">
    <property type="component" value="Chromosome M2/40_rep2"/>
</dbReference>
<dbReference type="PATRIC" id="fig|1216932.3.peg.3113"/>
<name>W6S778_9CLOT</name>
<accession>W6S778</accession>
<dbReference type="SUPFAM" id="SSF46934">
    <property type="entry name" value="UBA-like"/>
    <property type="match status" value="1"/>
</dbReference>
<gene>
    <name evidence="3" type="ORF">CM240_3145</name>
</gene>
<dbReference type="Gene3D" id="1.10.8.10">
    <property type="entry name" value="DNA helicase RuvA subunit, C-terminal domain"/>
    <property type="match status" value="1"/>
</dbReference>
<feature type="domain" description="DUF4342" evidence="2">
    <location>
        <begin position="100"/>
        <end position="170"/>
    </location>
</feature>
<dbReference type="InterPro" id="IPR009060">
    <property type="entry name" value="UBA-like_sf"/>
</dbReference>
<keyword evidence="4" id="KW-1185">Reference proteome</keyword>